<evidence type="ECO:0000256" key="1">
    <source>
        <dbReference type="SAM" id="MobiDB-lite"/>
    </source>
</evidence>
<proteinExistence type="predicted"/>
<reference evidence="2 3" key="1">
    <citation type="journal article" date="2021" name="J. Hered.">
        <title>A chromosome-level genome assembly of the parasitoid wasp, Cotesia glomerata (Hymenoptera: Braconidae).</title>
        <authorList>
            <person name="Pinto B.J."/>
            <person name="Weis J.J."/>
            <person name="Gamble T."/>
            <person name="Ode P.J."/>
            <person name="Paul R."/>
            <person name="Zaspel J.M."/>
        </authorList>
    </citation>
    <scope>NUCLEOTIDE SEQUENCE [LARGE SCALE GENOMIC DNA]</scope>
    <source>
        <strain evidence="2">CgM1</strain>
    </source>
</reference>
<name>A0AAV7INS0_COTGL</name>
<comment type="caution">
    <text evidence="2">The sequence shown here is derived from an EMBL/GenBank/DDBJ whole genome shotgun (WGS) entry which is preliminary data.</text>
</comment>
<dbReference type="Proteomes" id="UP000826195">
    <property type="component" value="Unassembled WGS sequence"/>
</dbReference>
<gene>
    <name evidence="2" type="ORF">KQX54_001345</name>
</gene>
<dbReference type="AlphaFoldDB" id="A0AAV7INS0"/>
<keyword evidence="3" id="KW-1185">Reference proteome</keyword>
<accession>A0AAV7INS0</accession>
<dbReference type="EMBL" id="JAHXZJ010001124">
    <property type="protein sequence ID" value="KAH0553295.1"/>
    <property type="molecule type" value="Genomic_DNA"/>
</dbReference>
<organism evidence="2 3">
    <name type="scientific">Cotesia glomerata</name>
    <name type="common">Lepidopteran parasitic wasp</name>
    <name type="synonym">Apanteles glomeratus</name>
    <dbReference type="NCBI Taxonomy" id="32391"/>
    <lineage>
        <taxon>Eukaryota</taxon>
        <taxon>Metazoa</taxon>
        <taxon>Ecdysozoa</taxon>
        <taxon>Arthropoda</taxon>
        <taxon>Hexapoda</taxon>
        <taxon>Insecta</taxon>
        <taxon>Pterygota</taxon>
        <taxon>Neoptera</taxon>
        <taxon>Endopterygota</taxon>
        <taxon>Hymenoptera</taxon>
        <taxon>Apocrita</taxon>
        <taxon>Ichneumonoidea</taxon>
        <taxon>Braconidae</taxon>
        <taxon>Microgastrinae</taxon>
        <taxon>Cotesia</taxon>
    </lineage>
</organism>
<evidence type="ECO:0000313" key="3">
    <source>
        <dbReference type="Proteomes" id="UP000826195"/>
    </source>
</evidence>
<feature type="region of interest" description="Disordered" evidence="1">
    <location>
        <begin position="77"/>
        <end position="98"/>
    </location>
</feature>
<protein>
    <submittedName>
        <fullName evidence="2">Uncharacterized protein</fullName>
    </submittedName>
</protein>
<feature type="compositionally biased region" description="Acidic residues" evidence="1">
    <location>
        <begin position="77"/>
        <end position="92"/>
    </location>
</feature>
<evidence type="ECO:0000313" key="2">
    <source>
        <dbReference type="EMBL" id="KAH0553295.1"/>
    </source>
</evidence>
<sequence length="98" mass="11047">MGFGIPSGCAVGISRLWLYCESESSMLGLLRASEPEMDKSLPTQLFLDLCFIDCINTHHIVGVNHLIPKKYIEVEVEEEDDNKEEEEEEEEKESGGTK</sequence>